<reference evidence="1" key="1">
    <citation type="submission" date="2021-01" db="EMBL/GenBank/DDBJ databases">
        <title>Whole genome shotgun sequence of Virgisporangium ochraceum NBRC 16418.</title>
        <authorList>
            <person name="Komaki H."/>
            <person name="Tamura T."/>
        </authorList>
    </citation>
    <scope>NUCLEOTIDE SEQUENCE</scope>
    <source>
        <strain evidence="1">NBRC 16418</strain>
    </source>
</reference>
<name>A0A8J3ZZN8_9ACTN</name>
<dbReference type="EMBL" id="BOPH01000092">
    <property type="protein sequence ID" value="GIJ71842.1"/>
    <property type="molecule type" value="Genomic_DNA"/>
</dbReference>
<dbReference type="PROSITE" id="PS51318">
    <property type="entry name" value="TAT"/>
    <property type="match status" value="1"/>
</dbReference>
<dbReference type="PANTHER" id="PTHR43649:SF14">
    <property type="entry name" value="BLR3389 PROTEIN"/>
    <property type="match status" value="1"/>
</dbReference>
<sequence length="438" mass="45770">MTTHSFGERGRASRRSLLRAAGLGAGIAAGAPLLAACGDDDEGGGDSGGNQTITWWHIANTDPGLTINANLAKEFEAANPGVKIEVTPLENEAFKAKLLPATQAGNPPDLFHSWGGGVLEQQQQAGLVKELKGDWIKQIVPNGAKLYQVGGKQYGVPFDVGMVGFWYNKDLFAKANISAPPATWGELLDTVRKLKASGTVPIALAGAEKWPAHFYWSYLVIRQGGVAAFAEAAKSGAFDGPDFVTAGEKLKQLVDLQPFQPGFLGAKYSTNDGQAAIMGNGKAAMELMGQWAPPTQAAYSTTKQGIGDKLGFFPFPSLEGGRGKPDEVFGGGNGYAVGRNAPSKTMAFLEFLLSVESQKKSTAGGGVLPVTAGAEVAITDPNLKKVQETAKSASGFQLYLDQAYKPALGQTVNDSVAALVAGQATPQKVAEDIAKAAK</sequence>
<organism evidence="1 2">
    <name type="scientific">Virgisporangium ochraceum</name>
    <dbReference type="NCBI Taxonomy" id="65505"/>
    <lineage>
        <taxon>Bacteria</taxon>
        <taxon>Bacillati</taxon>
        <taxon>Actinomycetota</taxon>
        <taxon>Actinomycetes</taxon>
        <taxon>Micromonosporales</taxon>
        <taxon>Micromonosporaceae</taxon>
        <taxon>Virgisporangium</taxon>
    </lineage>
</organism>
<proteinExistence type="predicted"/>
<dbReference type="PANTHER" id="PTHR43649">
    <property type="entry name" value="ARABINOSE-BINDING PROTEIN-RELATED"/>
    <property type="match status" value="1"/>
</dbReference>
<dbReference type="Pfam" id="PF01547">
    <property type="entry name" value="SBP_bac_1"/>
    <property type="match status" value="1"/>
</dbReference>
<evidence type="ECO:0000313" key="2">
    <source>
        <dbReference type="Proteomes" id="UP000635606"/>
    </source>
</evidence>
<comment type="caution">
    <text evidence="1">The sequence shown here is derived from an EMBL/GenBank/DDBJ whole genome shotgun (WGS) entry which is preliminary data.</text>
</comment>
<dbReference type="Gene3D" id="3.40.190.10">
    <property type="entry name" value="Periplasmic binding protein-like II"/>
    <property type="match status" value="2"/>
</dbReference>
<dbReference type="InterPro" id="IPR006059">
    <property type="entry name" value="SBP"/>
</dbReference>
<protein>
    <submittedName>
        <fullName evidence="1">Sugar ABC transporter substrate-binding protein</fullName>
    </submittedName>
</protein>
<dbReference type="SUPFAM" id="SSF53850">
    <property type="entry name" value="Periplasmic binding protein-like II"/>
    <property type="match status" value="1"/>
</dbReference>
<accession>A0A8J3ZZN8</accession>
<keyword evidence="2" id="KW-1185">Reference proteome</keyword>
<gene>
    <name evidence="1" type="ORF">Voc01_067590</name>
</gene>
<dbReference type="RefSeq" id="WP_203931707.1">
    <property type="nucleotide sequence ID" value="NZ_BOPH01000092.1"/>
</dbReference>
<dbReference type="AlphaFoldDB" id="A0A8J3ZZN8"/>
<evidence type="ECO:0000313" key="1">
    <source>
        <dbReference type="EMBL" id="GIJ71842.1"/>
    </source>
</evidence>
<dbReference type="InterPro" id="IPR050490">
    <property type="entry name" value="Bact_solute-bd_prot1"/>
</dbReference>
<dbReference type="Proteomes" id="UP000635606">
    <property type="component" value="Unassembled WGS sequence"/>
</dbReference>
<dbReference type="InterPro" id="IPR006311">
    <property type="entry name" value="TAT_signal"/>
</dbReference>